<dbReference type="STRING" id="1834191.A5886_001793"/>
<comment type="caution">
    <text evidence="2">The sequence shown here is derived from an EMBL/GenBank/DDBJ whole genome shotgun (WGS) entry which is preliminary data.</text>
</comment>
<dbReference type="EMBL" id="NGKU01000001">
    <property type="protein sequence ID" value="OTN76714.1"/>
    <property type="molecule type" value="Genomic_DNA"/>
</dbReference>
<dbReference type="RefSeq" id="WP_086274658.1">
    <property type="nucleotide sequence ID" value="NZ_NGKU01000001.1"/>
</dbReference>
<sequence>MKINWKVRFNKQNVVFWMRFAFAVFIPILVYMGLEVTDLDTWESLGSVLLAAISNPYLVGLTIVNALNLIPDPTTEGISDSNLAMTYQEPKKDTMLDYGEGQEFTENTNYHTELKDEE</sequence>
<accession>A0A242A6R4</accession>
<evidence type="ECO:0000313" key="3">
    <source>
        <dbReference type="Proteomes" id="UP000195043"/>
    </source>
</evidence>
<keyword evidence="1" id="KW-1133">Transmembrane helix</keyword>
<feature type="transmembrane region" description="Helical" evidence="1">
    <location>
        <begin position="14"/>
        <end position="34"/>
    </location>
</feature>
<dbReference type="OrthoDB" id="3176072at2"/>
<dbReference type="AlphaFoldDB" id="A0A242A6R4"/>
<name>A0A242A6R4_9ENTE</name>
<dbReference type="Proteomes" id="UP000195043">
    <property type="component" value="Unassembled WGS sequence"/>
</dbReference>
<keyword evidence="1" id="KW-0812">Transmembrane</keyword>
<reference evidence="2 3" key="1">
    <citation type="submission" date="2017-05" db="EMBL/GenBank/DDBJ databases">
        <title>The Genome Sequence of Enterococcus sp. 8G7_MSG3316.</title>
        <authorList>
            <consortium name="The Broad Institute Genomics Platform"/>
            <consortium name="The Broad Institute Genomic Center for Infectious Diseases"/>
            <person name="Earl A."/>
            <person name="Manson A."/>
            <person name="Schwartman J."/>
            <person name="Gilmore M."/>
            <person name="Abouelleil A."/>
            <person name="Cao P."/>
            <person name="Chapman S."/>
            <person name="Cusick C."/>
            <person name="Shea T."/>
            <person name="Young S."/>
            <person name="Neafsey D."/>
            <person name="Nusbaum C."/>
            <person name="Birren B."/>
        </authorList>
    </citation>
    <scope>NUCLEOTIDE SEQUENCE [LARGE SCALE GENOMIC DNA]</scope>
    <source>
        <strain evidence="2 3">8G7_MSG3316</strain>
    </source>
</reference>
<evidence type="ECO:0000256" key="1">
    <source>
        <dbReference type="SAM" id="Phobius"/>
    </source>
</evidence>
<dbReference type="Pfam" id="PF04531">
    <property type="entry name" value="Phage_holin_1"/>
    <property type="match status" value="1"/>
</dbReference>
<evidence type="ECO:0000313" key="2">
    <source>
        <dbReference type="EMBL" id="OTN76714.1"/>
    </source>
</evidence>
<proteinExistence type="predicted"/>
<protein>
    <submittedName>
        <fullName evidence="2">Phage phi LC3 family holin</fullName>
    </submittedName>
</protein>
<dbReference type="NCBIfam" id="TIGR01598">
    <property type="entry name" value="holin_phiLC3"/>
    <property type="match status" value="1"/>
</dbReference>
<keyword evidence="3" id="KW-1185">Reference proteome</keyword>
<feature type="transmembrane region" description="Helical" evidence="1">
    <location>
        <begin position="46"/>
        <end position="70"/>
    </location>
</feature>
<dbReference type="InterPro" id="IPR006485">
    <property type="entry name" value="Phage-like_holin"/>
</dbReference>
<organism evidence="2 3">
    <name type="scientific">Candidatus Enterococcus testudinis</name>
    <dbReference type="NCBI Taxonomy" id="1834191"/>
    <lineage>
        <taxon>Bacteria</taxon>
        <taxon>Bacillati</taxon>
        <taxon>Bacillota</taxon>
        <taxon>Bacilli</taxon>
        <taxon>Lactobacillales</taxon>
        <taxon>Enterococcaceae</taxon>
        <taxon>Enterococcus</taxon>
    </lineage>
</organism>
<keyword evidence="1" id="KW-0472">Membrane</keyword>
<gene>
    <name evidence="2" type="ORF">A5886_001793</name>
</gene>